<dbReference type="InterPro" id="IPR006450">
    <property type="entry name" value="Phage_HK97_gp6-like"/>
</dbReference>
<organism evidence="1 2">
    <name type="scientific">Dehalococcoides mccartyi</name>
    <dbReference type="NCBI Taxonomy" id="61435"/>
    <lineage>
        <taxon>Bacteria</taxon>
        <taxon>Bacillati</taxon>
        <taxon>Chloroflexota</taxon>
        <taxon>Dehalococcoidia</taxon>
        <taxon>Dehalococcoidales</taxon>
        <taxon>Dehalococcoidaceae</taxon>
        <taxon>Dehalococcoides</taxon>
    </lineage>
</organism>
<protein>
    <submittedName>
        <fullName evidence="1">Phage gp6-like head-tail connector protein</fullName>
    </submittedName>
</protein>
<dbReference type="AlphaFoldDB" id="A0A142VA12"/>
<dbReference type="NCBIfam" id="TIGR02215">
    <property type="entry name" value="phage_chp_gp8"/>
    <property type="match status" value="1"/>
</dbReference>
<evidence type="ECO:0000313" key="2">
    <source>
        <dbReference type="Proteomes" id="UP000076394"/>
    </source>
</evidence>
<dbReference type="Pfam" id="PF05135">
    <property type="entry name" value="Phage_connect_1"/>
    <property type="match status" value="1"/>
</dbReference>
<dbReference type="NCBIfam" id="TIGR01560">
    <property type="entry name" value="put_DNA_pack"/>
    <property type="match status" value="2"/>
</dbReference>
<gene>
    <name evidence="1" type="ORF">Dm11a5_0848</name>
</gene>
<dbReference type="EMBL" id="CP011127">
    <property type="protein sequence ID" value="AMU86674.1"/>
    <property type="molecule type" value="Genomic_DNA"/>
</dbReference>
<sequence length="191" mass="20987">MAIKIITPPASEPVSLSEAKLHLRVDTSADDTYISNLITAARQYLESVALQKTLGTQTLEYVLSQFPCGEIQIPRPPLQSITSIKYTDSEGVEHTIDSGDYIVNTDCSPGLVVPAYGSDWPSNSLIPSGGIRIRYQAGYTTVPEMFKHAIKLLIGHWYENRGTVSFGSIPSNIQFTINALCGDRCYGVWED</sequence>
<proteinExistence type="predicted"/>
<accession>A0A142VA12</accession>
<reference evidence="1 2" key="1">
    <citation type="submission" date="2015-03" db="EMBL/GenBank/DDBJ databases">
        <title>Genomic characterization of Dehalococcoides mccartyi strain 11a5, an unusal plasmid-containing chloroethene dechlorinator.</title>
        <authorList>
            <person name="Zhao S."/>
            <person name="Ding C."/>
            <person name="He J."/>
        </authorList>
    </citation>
    <scope>NUCLEOTIDE SEQUENCE [LARGE SCALE GENOMIC DNA]</scope>
    <source>
        <strain evidence="1 2">11a5</strain>
    </source>
</reference>
<dbReference type="InterPro" id="IPR011738">
    <property type="entry name" value="Phage_CHP"/>
</dbReference>
<dbReference type="OrthoDB" id="285301at2"/>
<name>A0A142VA12_9CHLR</name>
<evidence type="ECO:0000313" key="1">
    <source>
        <dbReference type="EMBL" id="AMU86674.1"/>
    </source>
</evidence>
<dbReference type="CDD" id="cd08054">
    <property type="entry name" value="gp6"/>
    <property type="match status" value="1"/>
</dbReference>
<dbReference type="PATRIC" id="fig|61435.8.peg.845"/>
<dbReference type="InterPro" id="IPR021146">
    <property type="entry name" value="Phage_gp6-like_head-tail"/>
</dbReference>
<dbReference type="Gene3D" id="1.10.3230.30">
    <property type="entry name" value="Phage gp6-like head-tail connector protein"/>
    <property type="match status" value="1"/>
</dbReference>
<dbReference type="Proteomes" id="UP000076394">
    <property type="component" value="Chromosome"/>
</dbReference>
<dbReference type="RefSeq" id="WP_062900247.1">
    <property type="nucleotide sequence ID" value="NZ_CP011127.1"/>
</dbReference>